<sequence length="253" mass="29157">MKSMKNNTIKKIIYGVAFVVVLVMMFFIHKGQKNVMKFFDVQKQKYVTISVKGDNPLRGNYTSLHTAAIGKYVDYGFTEDISFREPTFDLQNINGSLPIVFYNDSLNLYGYMDINGNILFEPQFYSADDFYLEGCARVRMTCYNEEGEKYVHPRSGVVNQRGEFIINPANPDESPFGLIIDPKYDLIFAEYYNGNGGQYFVYSLDGEKSQELTSDDFNNCVNRHFLQHMADYQYSINYDGLDDFVNQIDFGGQ</sequence>
<keyword evidence="1" id="KW-0812">Transmembrane</keyword>
<dbReference type="EMBL" id="PDYH01000033">
    <property type="protein sequence ID" value="PHU40068.1"/>
    <property type="molecule type" value="Genomic_DNA"/>
</dbReference>
<evidence type="ECO:0008006" key="4">
    <source>
        <dbReference type="Google" id="ProtNLM"/>
    </source>
</evidence>
<evidence type="ECO:0000256" key="1">
    <source>
        <dbReference type="SAM" id="Phobius"/>
    </source>
</evidence>
<dbReference type="Pfam" id="PF14903">
    <property type="entry name" value="WG_beta_rep"/>
    <property type="match status" value="1"/>
</dbReference>
<comment type="caution">
    <text evidence="2">The sequence shown here is derived from an EMBL/GenBank/DDBJ whole genome shotgun (WGS) entry which is preliminary data.</text>
</comment>
<reference evidence="2" key="1">
    <citation type="submission" date="2017-10" db="EMBL/GenBank/DDBJ databases">
        <title>Resolving the taxonomy of Roseburia spp., Eubacterium rectale and Agathobacter spp. through phylogenomic analysis.</title>
        <authorList>
            <person name="Sheridan P.O."/>
            <person name="Walker A.W."/>
            <person name="Duncan S.H."/>
            <person name="Scott K.P."/>
            <person name="Toole P.W.O."/>
            <person name="Luis P."/>
            <person name="Flint H.J."/>
        </authorList>
    </citation>
    <scope>NUCLEOTIDE SEQUENCE [LARGE SCALE GENOMIC DNA]</scope>
    <source>
        <strain evidence="2">JK10</strain>
    </source>
</reference>
<dbReference type="AlphaFoldDB" id="A0A2G3E9R8"/>
<gene>
    <name evidence="2" type="ORF">CSX00_09200</name>
</gene>
<evidence type="ECO:0000313" key="3">
    <source>
        <dbReference type="Proteomes" id="UP000224317"/>
    </source>
</evidence>
<keyword evidence="3" id="KW-1185">Reference proteome</keyword>
<protein>
    <recommendedName>
        <fullName evidence="4">WG containing repeat-containing protein</fullName>
    </recommendedName>
</protein>
<keyword evidence="1" id="KW-0472">Membrane</keyword>
<proteinExistence type="predicted"/>
<name>A0A2G3E9R8_9FIRM</name>
<dbReference type="InterPro" id="IPR032774">
    <property type="entry name" value="WG_beta_rep"/>
</dbReference>
<organism evidence="2 3">
    <name type="scientific">Pseudobutyrivibrio ruminis</name>
    <dbReference type="NCBI Taxonomy" id="46206"/>
    <lineage>
        <taxon>Bacteria</taxon>
        <taxon>Bacillati</taxon>
        <taxon>Bacillota</taxon>
        <taxon>Clostridia</taxon>
        <taxon>Lachnospirales</taxon>
        <taxon>Lachnospiraceae</taxon>
        <taxon>Pseudobutyrivibrio</taxon>
    </lineage>
</organism>
<evidence type="ECO:0000313" key="2">
    <source>
        <dbReference type="EMBL" id="PHU40068.1"/>
    </source>
</evidence>
<feature type="transmembrane region" description="Helical" evidence="1">
    <location>
        <begin position="12"/>
        <end position="29"/>
    </location>
</feature>
<dbReference type="Proteomes" id="UP000224317">
    <property type="component" value="Unassembled WGS sequence"/>
</dbReference>
<accession>A0A2G3E9R8</accession>
<keyword evidence="1" id="KW-1133">Transmembrane helix</keyword>